<feature type="transmembrane region" description="Helical" evidence="6">
    <location>
        <begin position="233"/>
        <end position="258"/>
    </location>
</feature>
<keyword evidence="2" id="KW-1003">Cell membrane</keyword>
<evidence type="ECO:0000313" key="8">
    <source>
        <dbReference type="Proteomes" id="UP000028525"/>
    </source>
</evidence>
<accession>A0A084JL85</accession>
<dbReference type="CDD" id="cd06581">
    <property type="entry name" value="TM_PBP1_LivM_like"/>
    <property type="match status" value="1"/>
</dbReference>
<sequence length="314" mass="34293">MIPFSIIIPMVTNNYSMGVMNLVMLHFIAALGVTMMLGMGGQVTFATVAFLGAGSYTSAILSKNFGIPPVLSVILAVLFCMVSAFILGKVLFRLKGTYFTFATIGFAQIMNNVYLNWKPVTGGPDGITGIPKLNLFFFTPTKPIHWFYILVVLSAICLMLVEHVRQTSLGRSLGAVRDNEIAALSLGVDVYNTKVNAFVIAGALAGFAGALLAHHNSAISAYLYTYDLTVNYIVIVMLGGINSTIGTFIGSLLVTMLPEWLRPLQTYMRLIYGVFVILLMIFMPMGLAGMWDILHAKMKNMFRKSKGKAVEQNV</sequence>
<dbReference type="InterPro" id="IPR043428">
    <property type="entry name" value="LivM-like"/>
</dbReference>
<dbReference type="GO" id="GO:0005886">
    <property type="term" value="C:plasma membrane"/>
    <property type="evidence" value="ECO:0007669"/>
    <property type="project" value="UniProtKB-SubCell"/>
</dbReference>
<gene>
    <name evidence="7" type="ORF">IO98_13640</name>
</gene>
<dbReference type="Pfam" id="PF02653">
    <property type="entry name" value="BPD_transp_2"/>
    <property type="match status" value="1"/>
</dbReference>
<feature type="transmembrane region" description="Helical" evidence="6">
    <location>
        <begin position="144"/>
        <end position="161"/>
    </location>
</feature>
<dbReference type="InterPro" id="IPR001851">
    <property type="entry name" value="ABC_transp_permease"/>
</dbReference>
<evidence type="ECO:0000256" key="3">
    <source>
        <dbReference type="ARBA" id="ARBA00022692"/>
    </source>
</evidence>
<protein>
    <recommendedName>
        <fullName evidence="9">ABC transporter permease</fullName>
    </recommendedName>
</protein>
<feature type="transmembrane region" description="Helical" evidence="6">
    <location>
        <begin position="67"/>
        <end position="87"/>
    </location>
</feature>
<organism evidence="7 8">
    <name type="scientific">Lacrimispora celerecrescens</name>
    <dbReference type="NCBI Taxonomy" id="29354"/>
    <lineage>
        <taxon>Bacteria</taxon>
        <taxon>Bacillati</taxon>
        <taxon>Bacillota</taxon>
        <taxon>Clostridia</taxon>
        <taxon>Lachnospirales</taxon>
        <taxon>Lachnospiraceae</taxon>
        <taxon>Lacrimispora</taxon>
    </lineage>
</organism>
<keyword evidence="3 6" id="KW-0812">Transmembrane</keyword>
<evidence type="ECO:0000256" key="1">
    <source>
        <dbReference type="ARBA" id="ARBA00004651"/>
    </source>
</evidence>
<feature type="transmembrane region" description="Helical" evidence="6">
    <location>
        <begin position="195"/>
        <end position="213"/>
    </location>
</feature>
<dbReference type="STRING" id="29354.IO98_13640"/>
<reference evidence="7 8" key="1">
    <citation type="submission" date="2014-07" db="EMBL/GenBank/DDBJ databases">
        <title>Draft genome of Clostridium celerecrescens 152B isolated from sediments associated with methane hydrate from Krishna Godavari basin.</title>
        <authorList>
            <person name="Honkalas V.S."/>
            <person name="Dabir A.P."/>
            <person name="Arora P."/>
            <person name="Dhakephalkar P.K."/>
        </authorList>
    </citation>
    <scope>NUCLEOTIDE SEQUENCE [LARGE SCALE GENOMIC DNA]</scope>
    <source>
        <strain evidence="7 8">152B</strain>
    </source>
</reference>
<keyword evidence="8" id="KW-1185">Reference proteome</keyword>
<keyword evidence="4 6" id="KW-1133">Transmembrane helix</keyword>
<dbReference type="PANTHER" id="PTHR30482">
    <property type="entry name" value="HIGH-AFFINITY BRANCHED-CHAIN AMINO ACID TRANSPORT SYSTEM PERMEASE"/>
    <property type="match status" value="1"/>
</dbReference>
<dbReference type="AlphaFoldDB" id="A0A084JL85"/>
<proteinExistence type="predicted"/>
<comment type="subcellular location">
    <subcellularLocation>
        <location evidence="1">Cell membrane</location>
        <topology evidence="1">Multi-pass membrane protein</topology>
    </subcellularLocation>
</comment>
<dbReference type="Proteomes" id="UP000028525">
    <property type="component" value="Unassembled WGS sequence"/>
</dbReference>
<evidence type="ECO:0000256" key="5">
    <source>
        <dbReference type="ARBA" id="ARBA00023136"/>
    </source>
</evidence>
<name>A0A084JL85_9FIRM</name>
<evidence type="ECO:0008006" key="9">
    <source>
        <dbReference type="Google" id="ProtNLM"/>
    </source>
</evidence>
<feature type="transmembrane region" description="Helical" evidence="6">
    <location>
        <begin position="270"/>
        <end position="291"/>
    </location>
</feature>
<evidence type="ECO:0000256" key="2">
    <source>
        <dbReference type="ARBA" id="ARBA00022475"/>
    </source>
</evidence>
<dbReference type="EMBL" id="JPME01000015">
    <property type="protein sequence ID" value="KEZ89719.1"/>
    <property type="molecule type" value="Genomic_DNA"/>
</dbReference>
<evidence type="ECO:0000256" key="6">
    <source>
        <dbReference type="SAM" id="Phobius"/>
    </source>
</evidence>
<comment type="caution">
    <text evidence="7">The sequence shown here is derived from an EMBL/GenBank/DDBJ whole genome shotgun (WGS) entry which is preliminary data.</text>
</comment>
<feature type="transmembrane region" description="Helical" evidence="6">
    <location>
        <begin position="99"/>
        <end position="117"/>
    </location>
</feature>
<dbReference type="PANTHER" id="PTHR30482:SF20">
    <property type="entry name" value="HIGH-AFFINITY BRANCHED-CHAIN AMINO ACID TRANSPORT SYSTEM PERMEASE PROTEIN LIVM"/>
    <property type="match status" value="1"/>
</dbReference>
<evidence type="ECO:0000313" key="7">
    <source>
        <dbReference type="EMBL" id="KEZ89719.1"/>
    </source>
</evidence>
<keyword evidence="5 6" id="KW-0472">Membrane</keyword>
<dbReference type="GO" id="GO:0015658">
    <property type="term" value="F:branched-chain amino acid transmembrane transporter activity"/>
    <property type="evidence" value="ECO:0007669"/>
    <property type="project" value="InterPro"/>
</dbReference>
<evidence type="ECO:0000256" key="4">
    <source>
        <dbReference type="ARBA" id="ARBA00022989"/>
    </source>
</evidence>
<feature type="transmembrane region" description="Helical" evidence="6">
    <location>
        <begin position="15"/>
        <end position="36"/>
    </location>
</feature>